<protein>
    <submittedName>
        <fullName evidence="2">Uncharacterized protein</fullName>
    </submittedName>
</protein>
<reference evidence="2 3" key="1">
    <citation type="submission" date="2016-09" db="EMBL/GenBank/DDBJ databases">
        <authorList>
            <person name="Capua I."/>
            <person name="De Benedictis P."/>
            <person name="Joannis T."/>
            <person name="Lombin L.H."/>
            <person name="Cattoli G."/>
        </authorList>
    </citation>
    <scope>NUCLEOTIDE SEQUENCE [LARGE SCALE GENOMIC DNA]</scope>
    <source>
        <strain evidence="2 3">IMI 309357</strain>
    </source>
</reference>
<sequence>MAIKFAIRMHNRYTNLKAKAKRVRISNNGDRKQCLWCRILRRKSPQLMKDAEIYDWMSSCQSYDSPFVHNNPEMAADQDPKGILVTEPRLHCREGAISRRSVRFDLPCRQPSVRSARPPSSRYSSDENCVDNDDDNDWSSEVCSDDDEEDTYYDAVDGLETPTRHVVAMRSTYSPFASDLLSLPAAYCPYRAP</sequence>
<dbReference type="EMBL" id="MJBS01000055">
    <property type="protein sequence ID" value="OHE97647.1"/>
    <property type="molecule type" value="Genomic_DNA"/>
</dbReference>
<organism evidence="2 3">
    <name type="scientific">Colletotrichum orchidophilum</name>
    <dbReference type="NCBI Taxonomy" id="1209926"/>
    <lineage>
        <taxon>Eukaryota</taxon>
        <taxon>Fungi</taxon>
        <taxon>Dikarya</taxon>
        <taxon>Ascomycota</taxon>
        <taxon>Pezizomycotina</taxon>
        <taxon>Sordariomycetes</taxon>
        <taxon>Hypocreomycetidae</taxon>
        <taxon>Glomerellales</taxon>
        <taxon>Glomerellaceae</taxon>
        <taxon>Colletotrichum</taxon>
    </lineage>
</organism>
<evidence type="ECO:0000256" key="1">
    <source>
        <dbReference type="SAM" id="MobiDB-lite"/>
    </source>
</evidence>
<gene>
    <name evidence="2" type="ORF">CORC01_07062</name>
</gene>
<dbReference type="Proteomes" id="UP000176998">
    <property type="component" value="Unassembled WGS sequence"/>
</dbReference>
<evidence type="ECO:0000313" key="3">
    <source>
        <dbReference type="Proteomes" id="UP000176998"/>
    </source>
</evidence>
<proteinExistence type="predicted"/>
<comment type="caution">
    <text evidence="2">The sequence shown here is derived from an EMBL/GenBank/DDBJ whole genome shotgun (WGS) entry which is preliminary data.</text>
</comment>
<feature type="compositionally biased region" description="Low complexity" evidence="1">
    <location>
        <begin position="111"/>
        <end position="127"/>
    </location>
</feature>
<dbReference type="OrthoDB" id="4847653at2759"/>
<dbReference type="RefSeq" id="XP_022474800.1">
    <property type="nucleotide sequence ID" value="XM_022618700.1"/>
</dbReference>
<feature type="compositionally biased region" description="Acidic residues" evidence="1">
    <location>
        <begin position="128"/>
        <end position="146"/>
    </location>
</feature>
<name>A0A1G4B8A6_9PEZI</name>
<feature type="region of interest" description="Disordered" evidence="1">
    <location>
        <begin position="110"/>
        <end position="146"/>
    </location>
</feature>
<dbReference type="GeneID" id="34560210"/>
<dbReference type="AlphaFoldDB" id="A0A1G4B8A6"/>
<keyword evidence="3" id="KW-1185">Reference proteome</keyword>
<accession>A0A1G4B8A6</accession>
<evidence type="ECO:0000313" key="2">
    <source>
        <dbReference type="EMBL" id="OHE97647.1"/>
    </source>
</evidence>